<dbReference type="Pfam" id="PF00725">
    <property type="entry name" value="3HCDH"/>
    <property type="match status" value="1"/>
</dbReference>
<dbReference type="SUPFAM" id="SSF48179">
    <property type="entry name" value="6-phosphogluconate dehydrogenase C-terminal domain-like"/>
    <property type="match status" value="1"/>
</dbReference>
<evidence type="ECO:0000313" key="8">
    <source>
        <dbReference type="EMBL" id="SKC76426.1"/>
    </source>
</evidence>
<evidence type="ECO:0000256" key="4">
    <source>
        <dbReference type="ARBA" id="ARBA00067747"/>
    </source>
</evidence>
<dbReference type="PIRSF" id="PIRSF000105">
    <property type="entry name" value="HCDH"/>
    <property type="match status" value="1"/>
</dbReference>
<dbReference type="STRING" id="36842.SAMN02194393_02984"/>
<evidence type="ECO:0000259" key="6">
    <source>
        <dbReference type="Pfam" id="PF00725"/>
    </source>
</evidence>
<gene>
    <name evidence="8" type="ORF">SAMN02194393_02984</name>
</gene>
<dbReference type="Gene3D" id="1.10.1040.10">
    <property type="entry name" value="N-(1-d-carboxylethyl)-l-norvaline Dehydrogenase, domain 2"/>
    <property type="match status" value="1"/>
</dbReference>
<evidence type="ECO:0000256" key="5">
    <source>
        <dbReference type="PIRSR" id="PIRSR000105-1"/>
    </source>
</evidence>
<dbReference type="PANTHER" id="PTHR48075:SF5">
    <property type="entry name" value="3-HYDROXYBUTYRYL-COA DEHYDROGENASE"/>
    <property type="match status" value="1"/>
</dbReference>
<feature type="domain" description="3-hydroxyacyl-CoA dehydrogenase C-terminal" evidence="6">
    <location>
        <begin position="185"/>
        <end position="282"/>
    </location>
</feature>
<dbReference type="InterPro" id="IPR006176">
    <property type="entry name" value="3-OHacyl-CoA_DH_NAD-bd"/>
</dbReference>
<accession>A0A1T5LKF1</accession>
<organism evidence="8 9">
    <name type="scientific">Maledivibacter halophilus</name>
    <dbReference type="NCBI Taxonomy" id="36842"/>
    <lineage>
        <taxon>Bacteria</taxon>
        <taxon>Bacillati</taxon>
        <taxon>Bacillota</taxon>
        <taxon>Clostridia</taxon>
        <taxon>Peptostreptococcales</taxon>
        <taxon>Caminicellaceae</taxon>
        <taxon>Maledivibacter</taxon>
    </lineage>
</organism>
<evidence type="ECO:0000256" key="2">
    <source>
        <dbReference type="ARBA" id="ARBA00009463"/>
    </source>
</evidence>
<dbReference type="InterPro" id="IPR036291">
    <property type="entry name" value="NAD(P)-bd_dom_sf"/>
</dbReference>
<dbReference type="GO" id="GO:0070403">
    <property type="term" value="F:NAD+ binding"/>
    <property type="evidence" value="ECO:0007669"/>
    <property type="project" value="InterPro"/>
</dbReference>
<feature type="site" description="Important for catalytic activity" evidence="5">
    <location>
        <position position="139"/>
    </location>
</feature>
<proteinExistence type="inferred from homology"/>
<dbReference type="FunFam" id="3.40.50.720:FF:000009">
    <property type="entry name" value="Fatty oxidation complex, alpha subunit"/>
    <property type="match status" value="1"/>
</dbReference>
<dbReference type="SUPFAM" id="SSF51735">
    <property type="entry name" value="NAD(P)-binding Rossmann-fold domains"/>
    <property type="match status" value="1"/>
</dbReference>
<evidence type="ECO:0000256" key="3">
    <source>
        <dbReference type="ARBA" id="ARBA00023002"/>
    </source>
</evidence>
<dbReference type="EMBL" id="FUZT01000007">
    <property type="protein sequence ID" value="SKC76426.1"/>
    <property type="molecule type" value="Genomic_DNA"/>
</dbReference>
<dbReference type="AlphaFoldDB" id="A0A1T5LKF1"/>
<evidence type="ECO:0000256" key="1">
    <source>
        <dbReference type="ARBA" id="ARBA00005086"/>
    </source>
</evidence>
<dbReference type="GO" id="GO:0016616">
    <property type="term" value="F:oxidoreductase activity, acting on the CH-OH group of donors, NAD or NADP as acceptor"/>
    <property type="evidence" value="ECO:0007669"/>
    <property type="project" value="InterPro"/>
</dbReference>
<dbReference type="InterPro" id="IPR022694">
    <property type="entry name" value="3-OHacyl-CoA_DH"/>
</dbReference>
<dbReference type="PANTHER" id="PTHR48075">
    <property type="entry name" value="3-HYDROXYACYL-COA DEHYDROGENASE FAMILY PROTEIN"/>
    <property type="match status" value="1"/>
</dbReference>
<dbReference type="InterPro" id="IPR013328">
    <property type="entry name" value="6PGD_dom2"/>
</dbReference>
<dbReference type="InterPro" id="IPR006108">
    <property type="entry name" value="3HC_DH_C"/>
</dbReference>
<dbReference type="GO" id="GO:0006631">
    <property type="term" value="P:fatty acid metabolic process"/>
    <property type="evidence" value="ECO:0007669"/>
    <property type="project" value="InterPro"/>
</dbReference>
<reference evidence="8 9" key="1">
    <citation type="submission" date="2017-02" db="EMBL/GenBank/DDBJ databases">
        <authorList>
            <person name="Peterson S.W."/>
        </authorList>
    </citation>
    <scope>NUCLEOTIDE SEQUENCE [LARGE SCALE GENOMIC DNA]</scope>
    <source>
        <strain evidence="8 9">M1</strain>
    </source>
</reference>
<keyword evidence="9" id="KW-1185">Reference proteome</keyword>
<protein>
    <recommendedName>
        <fullName evidence="4">3-hydroxybutyryl-CoA dehydrogenase</fullName>
    </recommendedName>
</protein>
<dbReference type="InterPro" id="IPR008927">
    <property type="entry name" value="6-PGluconate_DH-like_C_sf"/>
</dbReference>
<comment type="pathway">
    <text evidence="1">Lipid metabolism; butanoate metabolism.</text>
</comment>
<comment type="similarity">
    <text evidence="2">Belongs to the 3-hydroxyacyl-CoA dehydrogenase family.</text>
</comment>
<dbReference type="Pfam" id="PF02737">
    <property type="entry name" value="3HCDH_N"/>
    <property type="match status" value="1"/>
</dbReference>
<dbReference type="RefSeq" id="WP_079492658.1">
    <property type="nucleotide sequence ID" value="NZ_FUZT01000007.1"/>
</dbReference>
<evidence type="ECO:0000313" key="9">
    <source>
        <dbReference type="Proteomes" id="UP000190285"/>
    </source>
</evidence>
<dbReference type="Proteomes" id="UP000190285">
    <property type="component" value="Unassembled WGS sequence"/>
</dbReference>
<keyword evidence="3" id="KW-0560">Oxidoreductase</keyword>
<feature type="domain" description="3-hydroxyacyl-CoA dehydrogenase NAD binding" evidence="7">
    <location>
        <begin position="6"/>
        <end position="182"/>
    </location>
</feature>
<name>A0A1T5LKF1_9FIRM</name>
<dbReference type="Gene3D" id="3.40.50.720">
    <property type="entry name" value="NAD(P)-binding Rossmann-like Domain"/>
    <property type="match status" value="1"/>
</dbReference>
<sequence length="283" mass="32182">MGINRVGVIGTGLMGRGIAHAFAVNGFEVDLYGHSDGFRKKILEYIEYEEKKQRITKKQAQNILSNLNFLSIKNDHKELMTRELVIETIKEDKEIKKKLLKLIDENTKEEVIIASNTSTFSITELASVTTKPNRVIGMHFFSPVPQMKLVEIIKAYRTSKNVVEKIEKVVNEINKSPRVVNDSPGFVMSRLFVPFINEAVILLSQGFAENAETIDEIMKYGLNLKIGPLRLADLTGIDTIYYSMLSLYENLNDPKYRPATELKMMVDAGYLGRKSGKGFYEYR</sequence>
<evidence type="ECO:0000259" key="7">
    <source>
        <dbReference type="Pfam" id="PF02737"/>
    </source>
</evidence>
<dbReference type="OrthoDB" id="9815331at2"/>